<dbReference type="EMBL" id="BQNB010013938">
    <property type="protein sequence ID" value="GJT22040.1"/>
    <property type="molecule type" value="Genomic_DNA"/>
</dbReference>
<protein>
    <submittedName>
        <fullName evidence="3">Retrovirus-related pol polyprotein from transposon TNT 1-94</fullName>
    </submittedName>
</protein>
<comment type="caution">
    <text evidence="3">The sequence shown here is derived from an EMBL/GenBank/DDBJ whole genome shotgun (WGS) entry which is preliminary data.</text>
</comment>
<dbReference type="PROSITE" id="PS50994">
    <property type="entry name" value="INTEGRASE"/>
    <property type="match status" value="1"/>
</dbReference>
<evidence type="ECO:0000259" key="2">
    <source>
        <dbReference type="PROSITE" id="PS50994"/>
    </source>
</evidence>
<proteinExistence type="predicted"/>
<dbReference type="InterPro" id="IPR001584">
    <property type="entry name" value="Integrase_cat-core"/>
</dbReference>
<dbReference type="PANTHER" id="PTHR42648">
    <property type="entry name" value="TRANSPOSASE, PUTATIVE-RELATED"/>
    <property type="match status" value="1"/>
</dbReference>
<organism evidence="3 4">
    <name type="scientific">Tanacetum coccineum</name>
    <dbReference type="NCBI Taxonomy" id="301880"/>
    <lineage>
        <taxon>Eukaryota</taxon>
        <taxon>Viridiplantae</taxon>
        <taxon>Streptophyta</taxon>
        <taxon>Embryophyta</taxon>
        <taxon>Tracheophyta</taxon>
        <taxon>Spermatophyta</taxon>
        <taxon>Magnoliopsida</taxon>
        <taxon>eudicotyledons</taxon>
        <taxon>Gunneridae</taxon>
        <taxon>Pentapetalae</taxon>
        <taxon>asterids</taxon>
        <taxon>campanulids</taxon>
        <taxon>Asterales</taxon>
        <taxon>Asteraceae</taxon>
        <taxon>Asteroideae</taxon>
        <taxon>Anthemideae</taxon>
        <taxon>Anthemidinae</taxon>
        <taxon>Tanacetum</taxon>
    </lineage>
</organism>
<feature type="domain" description="Integrase catalytic" evidence="2">
    <location>
        <begin position="520"/>
        <end position="633"/>
    </location>
</feature>
<evidence type="ECO:0000256" key="1">
    <source>
        <dbReference type="SAM" id="MobiDB-lite"/>
    </source>
</evidence>
<dbReference type="PANTHER" id="PTHR42648:SF21">
    <property type="entry name" value="CYSTEINE-RICH RLK (RECEPTOR-LIKE PROTEIN KINASE) 8"/>
    <property type="match status" value="1"/>
</dbReference>
<name>A0ABQ5C4R9_9ASTR</name>
<dbReference type="Gene3D" id="3.30.420.10">
    <property type="entry name" value="Ribonuclease H-like superfamily/Ribonuclease H"/>
    <property type="match status" value="1"/>
</dbReference>
<reference evidence="3" key="2">
    <citation type="submission" date="2022-01" db="EMBL/GenBank/DDBJ databases">
        <authorList>
            <person name="Yamashiro T."/>
            <person name="Shiraishi A."/>
            <person name="Satake H."/>
            <person name="Nakayama K."/>
        </authorList>
    </citation>
    <scope>NUCLEOTIDE SEQUENCE</scope>
</reference>
<dbReference type="Proteomes" id="UP001151760">
    <property type="component" value="Unassembled WGS sequence"/>
</dbReference>
<feature type="region of interest" description="Disordered" evidence="1">
    <location>
        <begin position="381"/>
        <end position="435"/>
    </location>
</feature>
<accession>A0ABQ5C4R9</accession>
<reference evidence="3" key="1">
    <citation type="journal article" date="2022" name="Int. J. Mol. Sci.">
        <title>Draft Genome of Tanacetum Coccineum: Genomic Comparison of Closely Related Tanacetum-Family Plants.</title>
        <authorList>
            <person name="Yamashiro T."/>
            <person name="Shiraishi A."/>
            <person name="Nakayama K."/>
            <person name="Satake H."/>
        </authorList>
    </citation>
    <scope>NUCLEOTIDE SEQUENCE</scope>
</reference>
<evidence type="ECO:0000313" key="4">
    <source>
        <dbReference type="Proteomes" id="UP001151760"/>
    </source>
</evidence>
<dbReference type="InterPro" id="IPR039537">
    <property type="entry name" value="Retrotran_Ty1/copia-like"/>
</dbReference>
<feature type="compositionally biased region" description="Low complexity" evidence="1">
    <location>
        <begin position="388"/>
        <end position="400"/>
    </location>
</feature>
<gene>
    <name evidence="3" type="ORF">Tco_0891977</name>
</gene>
<evidence type="ECO:0000313" key="3">
    <source>
        <dbReference type="EMBL" id="GJT22040.1"/>
    </source>
</evidence>
<feature type="compositionally biased region" description="Polar residues" evidence="1">
    <location>
        <begin position="401"/>
        <end position="416"/>
    </location>
</feature>
<sequence>MLAEAQEAGQILDEEQLEFIADPRIAEIQVDQQIIPQNSAFLTEYLDAYDSDCDDISSAKVVLMANLSSCDPDVLSEVPYSDSYPNDMINQDSQDTGIQDTNSSTPNDLLVLSLVEQMTDHVANLDKENQTNKMINESLTAELERYKERVTIFKQRLNVDLNKQHAVISVIDDEETLILEELNKINEDFGKHFFTKKELSAEQAFWLKYLNYNPNISVKSHTTVRIKAPSELPKVSLVIDSLKKLKYQLASFDKVVKKRTTSDAITAAQINAKSVENSDLNAQLQEKVFAIAALKNELRKLKGKNVVNIAVSKSSATIAPGIFKLDIEPISHRLKNNRDSHEIYLEKTIENTDTLHGLVECPRKYLTKHCEKLVAVTPMNKEKNLGVKPTTSSSGSKPSGNTKYNKITRPPSSNQKNKVEEHPRKVKPNLNKMNSISEPISNAHVKHYVRNAKVESICAICNKCLFNANHDTCVIDYVNDTNVRSKSKSKRNKMRKVWKPTGNVFNEMDIVGNLQDEVPEFVIKFLKMIQVHLNITVRNIKTDNGIEFVNQTLKAYYKEVGILHQTSVARTSQQNGVVKRQNRLMPNIPSSTLYVLPIKNGWEILFQPMFDEYHNPPPCVDLQVPTVIAIKPAVSTGIPSSTTIDQDAPSTNNVHSINQPPEHINKWTKDHSIDNVIGDPSRPISTRHQLQDEALFCYFDAFLSPVEPRSYKEALKESY</sequence>
<dbReference type="InterPro" id="IPR012337">
    <property type="entry name" value="RNaseH-like_sf"/>
</dbReference>
<dbReference type="SUPFAM" id="SSF53098">
    <property type="entry name" value="Ribonuclease H-like"/>
    <property type="match status" value="1"/>
</dbReference>
<keyword evidence="4" id="KW-1185">Reference proteome</keyword>
<feature type="region of interest" description="Disordered" evidence="1">
    <location>
        <begin position="640"/>
        <end position="660"/>
    </location>
</feature>
<feature type="compositionally biased region" description="Polar residues" evidence="1">
    <location>
        <begin position="640"/>
        <end position="659"/>
    </location>
</feature>
<dbReference type="InterPro" id="IPR036397">
    <property type="entry name" value="RNaseH_sf"/>
</dbReference>